<feature type="transmembrane region" description="Helical" evidence="1">
    <location>
        <begin position="471"/>
        <end position="489"/>
    </location>
</feature>
<evidence type="ECO:0008006" key="6">
    <source>
        <dbReference type="Google" id="ProtNLM"/>
    </source>
</evidence>
<evidence type="ECO:0000313" key="2">
    <source>
        <dbReference type="EMBL" id="SFW89964.1"/>
    </source>
</evidence>
<feature type="transmembrane region" description="Helical" evidence="1">
    <location>
        <begin position="20"/>
        <end position="39"/>
    </location>
</feature>
<keyword evidence="1" id="KW-1133">Transmembrane helix</keyword>
<dbReference type="EMBL" id="FPIZ01000044">
    <property type="protein sequence ID" value="SFW89964.1"/>
    <property type="molecule type" value="Genomic_DNA"/>
</dbReference>
<keyword evidence="1" id="KW-0472">Membrane</keyword>
<reference evidence="3 5" key="2">
    <citation type="submission" date="2023-11" db="EMBL/GenBank/DDBJ databases">
        <title>MicrobeMod: A computational toolkit for identifying prokaryotic methylation and restriction-modification with nanopore sequencing.</title>
        <authorList>
            <person name="Crits-Christoph A."/>
            <person name="Kang S.C."/>
            <person name="Lee H."/>
            <person name="Ostrov N."/>
        </authorList>
    </citation>
    <scope>NUCLEOTIDE SEQUENCE [LARGE SCALE GENOMIC DNA]</scope>
    <source>
        <strain evidence="3 5">ATCC 23090</strain>
    </source>
</reference>
<dbReference type="OrthoDB" id="636847at2"/>
<feature type="transmembrane region" description="Helical" evidence="1">
    <location>
        <begin position="444"/>
        <end position="465"/>
    </location>
</feature>
<feature type="transmembrane region" description="Helical" evidence="1">
    <location>
        <begin position="409"/>
        <end position="432"/>
    </location>
</feature>
<proteinExistence type="predicted"/>
<reference evidence="2 4" key="1">
    <citation type="submission" date="2016-11" db="EMBL/GenBank/DDBJ databases">
        <authorList>
            <person name="Jaros S."/>
            <person name="Januszkiewicz K."/>
            <person name="Wedrychowicz H."/>
        </authorList>
    </citation>
    <scope>NUCLEOTIDE SEQUENCE [LARGE SCALE GENOMIC DNA]</scope>
    <source>
        <strain evidence="2 4">DSM 784</strain>
    </source>
</reference>
<name>A0A1K1T0E7_9BACT</name>
<feature type="transmembrane region" description="Helical" evidence="1">
    <location>
        <begin position="118"/>
        <end position="137"/>
    </location>
</feature>
<feature type="transmembrane region" description="Helical" evidence="1">
    <location>
        <begin position="168"/>
        <end position="187"/>
    </location>
</feature>
<keyword evidence="5" id="KW-1185">Reference proteome</keyword>
<dbReference type="Proteomes" id="UP001326715">
    <property type="component" value="Chromosome"/>
</dbReference>
<accession>A0A1K1T0E7</accession>
<dbReference type="STRING" id="1004.SAMN05661012_06531"/>
<dbReference type="Proteomes" id="UP000183788">
    <property type="component" value="Unassembled WGS sequence"/>
</dbReference>
<feature type="transmembrane region" description="Helical" evidence="1">
    <location>
        <begin position="144"/>
        <end position="162"/>
    </location>
</feature>
<feature type="transmembrane region" description="Helical" evidence="1">
    <location>
        <begin position="208"/>
        <end position="229"/>
    </location>
</feature>
<dbReference type="AlphaFoldDB" id="A0A1K1T0E7"/>
<organism evidence="2 4">
    <name type="scientific">Chitinophaga sancti</name>
    <dbReference type="NCBI Taxonomy" id="1004"/>
    <lineage>
        <taxon>Bacteria</taxon>
        <taxon>Pseudomonadati</taxon>
        <taxon>Bacteroidota</taxon>
        <taxon>Chitinophagia</taxon>
        <taxon>Chitinophagales</taxon>
        <taxon>Chitinophagaceae</taxon>
        <taxon>Chitinophaga</taxon>
    </lineage>
</organism>
<evidence type="ECO:0000313" key="3">
    <source>
        <dbReference type="EMBL" id="WQG88301.1"/>
    </source>
</evidence>
<keyword evidence="1" id="KW-0812">Transmembrane</keyword>
<dbReference type="EMBL" id="CP140154">
    <property type="protein sequence ID" value="WQG88301.1"/>
    <property type="molecule type" value="Genomic_DNA"/>
</dbReference>
<protein>
    <recommendedName>
        <fullName evidence="6">Dolichyl-phosphate-mannose-protein mannosyltransferase</fullName>
    </recommendedName>
</protein>
<sequence>MFFEKHMLPHSFRAYIKQDIEIRIILILSLVVIMVQYFIFKNMYPFPNFLPDSYTYIEAAFYNLDISIWPIGYSKFLRFVSVFNYTGMGLFFVQYVLLQGSILFFILTICFIVNPGRWLIRIMFGLMVLNPLWLYVSDFVSSDALFAALSLIWLTTLLLIIYSPTIDLLIVHGLVLFFVFSVRYNALYYPIFSFSVILLSKVRPRIKLLRLAIVCLPVLVFIGYTTSLYKKKYDTAQFSPFGGWQLASNAMYMYSHVAPNTPKKVPPSLAKLHALTLHHMDSLNNVNQFIRPDKILGPYYLWDANAPMKSYLVKYSIGDSTTPYIKKWAQLAPLYNEYGSWLIRQYPIEFARYYLLPNFINYYTPSQEFLAKYNMGDDTISSGAVDWFKYKTNKVHGYSKDKLISVTSIFPTSLAIINVLFISCFLGCLFLNVFSHINSTSKKILILLFLVWGANLTFSVIASPIVLRYQVFPFIFTLTFVIVLIGYLIKEKDKESTINENEKDMEADNLI</sequence>
<evidence type="ECO:0000256" key="1">
    <source>
        <dbReference type="SAM" id="Phobius"/>
    </source>
</evidence>
<evidence type="ECO:0000313" key="5">
    <source>
        <dbReference type="Proteomes" id="UP001326715"/>
    </source>
</evidence>
<dbReference type="RefSeq" id="WP_072366465.1">
    <property type="nucleotide sequence ID" value="NZ_CP139972.1"/>
</dbReference>
<feature type="transmembrane region" description="Helical" evidence="1">
    <location>
        <begin position="89"/>
        <end position="112"/>
    </location>
</feature>
<gene>
    <name evidence="2" type="ORF">SAMN05661012_06531</name>
    <name evidence="3" type="ORF">SR876_25610</name>
</gene>
<evidence type="ECO:0000313" key="4">
    <source>
        <dbReference type="Proteomes" id="UP000183788"/>
    </source>
</evidence>
<feature type="transmembrane region" description="Helical" evidence="1">
    <location>
        <begin position="59"/>
        <end position="77"/>
    </location>
</feature>